<evidence type="ECO:0000256" key="4">
    <source>
        <dbReference type="ARBA" id="ARBA00022490"/>
    </source>
</evidence>
<dbReference type="GO" id="GO:0008630">
    <property type="term" value="P:intrinsic apoptotic signaling pathway in response to DNA damage"/>
    <property type="evidence" value="ECO:0007669"/>
    <property type="project" value="TreeGrafter"/>
</dbReference>
<accession>A0AAR2K046</accession>
<dbReference type="CDD" id="cd06845">
    <property type="entry name" value="Bcl-2_like"/>
    <property type="match status" value="1"/>
</dbReference>
<dbReference type="FunFam" id="1.10.437.10:FF:000017">
    <property type="entry name" value="MCL1, BCL2 family apoptosis regulator"/>
    <property type="match status" value="1"/>
</dbReference>
<dbReference type="AlphaFoldDB" id="A0AAR2K046"/>
<dbReference type="SUPFAM" id="SSF56854">
    <property type="entry name" value="Bcl-2 inhibitors of programmed cell death"/>
    <property type="match status" value="1"/>
</dbReference>
<dbReference type="Ensembl" id="ENSPNAT00000061596.1">
    <property type="protein sequence ID" value="ENSPNAP00000055486.1"/>
    <property type="gene ID" value="ENSPNAG00000035162.1"/>
</dbReference>
<dbReference type="SMART" id="SM00337">
    <property type="entry name" value="BCL"/>
    <property type="match status" value="1"/>
</dbReference>
<dbReference type="PRINTS" id="PR01862">
    <property type="entry name" value="BCL2FAMILY"/>
</dbReference>
<organism evidence="9 10">
    <name type="scientific">Pygocentrus nattereri</name>
    <name type="common">Red-bellied piranha</name>
    <dbReference type="NCBI Taxonomy" id="42514"/>
    <lineage>
        <taxon>Eukaryota</taxon>
        <taxon>Metazoa</taxon>
        <taxon>Chordata</taxon>
        <taxon>Craniata</taxon>
        <taxon>Vertebrata</taxon>
        <taxon>Euteleostomi</taxon>
        <taxon>Actinopterygii</taxon>
        <taxon>Neopterygii</taxon>
        <taxon>Teleostei</taxon>
        <taxon>Ostariophysi</taxon>
        <taxon>Characiformes</taxon>
        <taxon>Characoidei</taxon>
        <taxon>Pygocentrus</taxon>
    </lineage>
</organism>
<dbReference type="GeneTree" id="ENSGT00940000177917"/>
<dbReference type="PRINTS" id="PR01866">
    <property type="entry name" value="APOPREGMCL1"/>
</dbReference>
<proteinExistence type="inferred from homology"/>
<dbReference type="Gene3D" id="1.10.437.10">
    <property type="entry name" value="Blc2-like"/>
    <property type="match status" value="1"/>
</dbReference>
<dbReference type="Pfam" id="PF00452">
    <property type="entry name" value="Bcl-2"/>
    <property type="match status" value="1"/>
</dbReference>
<dbReference type="Proteomes" id="UP001501920">
    <property type="component" value="Chromosome 11"/>
</dbReference>
<evidence type="ECO:0000256" key="1">
    <source>
        <dbReference type="ARBA" id="ARBA00004123"/>
    </source>
</evidence>
<evidence type="ECO:0000313" key="10">
    <source>
        <dbReference type="Proteomes" id="UP001501920"/>
    </source>
</evidence>
<dbReference type="GO" id="GO:0042981">
    <property type="term" value="P:regulation of apoptotic process"/>
    <property type="evidence" value="ECO:0007669"/>
    <property type="project" value="InterPro"/>
</dbReference>
<evidence type="ECO:0000256" key="7">
    <source>
        <dbReference type="SAM" id="MobiDB-lite"/>
    </source>
</evidence>
<keyword evidence="4" id="KW-0963">Cytoplasm</keyword>
<comment type="similarity">
    <text evidence="3">Belongs to the Bcl-2 family.</text>
</comment>
<evidence type="ECO:0000313" key="9">
    <source>
        <dbReference type="Ensembl" id="ENSPNAP00000055486.1"/>
    </source>
</evidence>
<evidence type="ECO:0000256" key="6">
    <source>
        <dbReference type="ARBA" id="ARBA00023242"/>
    </source>
</evidence>
<keyword evidence="10" id="KW-1185">Reference proteome</keyword>
<dbReference type="GO" id="GO:0097192">
    <property type="term" value="P:extrinsic apoptotic signaling pathway in absence of ligand"/>
    <property type="evidence" value="ECO:0007669"/>
    <property type="project" value="TreeGrafter"/>
</dbReference>
<sequence length="242" mass="26328">MESAAISLFCNGAGRIPFNKGSESQLDRPDRPDRGLEGLQAAPGPASKAAMAGGSLPESPESDDFVPDFGGSALVEETRRLIGGFYRGYIGQKTRDQHPAHGTMSRVVEGVILKHSIAYNGMVQRLCLEQQDDSMEFISSVAKTLFNDGTTNWGRIASLVAFGAVVCEQMKEAGREQCVENVIQHISTYLSTDQRQWLINNKAWGGFVEFFREDDSESRVRNALMAFAGFAGLGAGLALLMR</sequence>
<feature type="domain" description="Bcl-2 Bcl-2 homology region 1-3" evidence="8">
    <location>
        <begin position="104"/>
        <end position="204"/>
    </location>
</feature>
<keyword evidence="6" id="KW-0539">Nucleus</keyword>
<dbReference type="GO" id="GO:0008053">
    <property type="term" value="P:mitochondrial fusion"/>
    <property type="evidence" value="ECO:0007669"/>
    <property type="project" value="TreeGrafter"/>
</dbReference>
<dbReference type="GO" id="GO:0005741">
    <property type="term" value="C:mitochondrial outer membrane"/>
    <property type="evidence" value="ECO:0007669"/>
    <property type="project" value="TreeGrafter"/>
</dbReference>
<comment type="subcellular location">
    <subcellularLocation>
        <location evidence="2">Cytoplasm</location>
    </subcellularLocation>
    <subcellularLocation>
        <location evidence="1">Nucleus</location>
    </subcellularLocation>
</comment>
<evidence type="ECO:0000256" key="2">
    <source>
        <dbReference type="ARBA" id="ARBA00004496"/>
    </source>
</evidence>
<dbReference type="InterPro" id="IPR026298">
    <property type="entry name" value="Bcl-2_fam"/>
</dbReference>
<dbReference type="GeneID" id="108412875"/>
<dbReference type="PROSITE" id="PS50062">
    <property type="entry name" value="BCL2_FAMILY"/>
    <property type="match status" value="1"/>
</dbReference>
<evidence type="ECO:0000256" key="3">
    <source>
        <dbReference type="ARBA" id="ARBA00009458"/>
    </source>
</evidence>
<protein>
    <recommendedName>
        <fullName evidence="8">Bcl-2 Bcl-2 homology region 1-3 domain-containing protein</fullName>
    </recommendedName>
</protein>
<dbReference type="GO" id="GO:0051400">
    <property type="term" value="F:BH domain binding"/>
    <property type="evidence" value="ECO:0007669"/>
    <property type="project" value="TreeGrafter"/>
</dbReference>
<evidence type="ECO:0000256" key="5">
    <source>
        <dbReference type="ARBA" id="ARBA00022703"/>
    </source>
</evidence>
<dbReference type="RefSeq" id="XP_017540597.1">
    <property type="nucleotide sequence ID" value="XM_017685108.2"/>
</dbReference>
<dbReference type="InterPro" id="IPR036834">
    <property type="entry name" value="Bcl-2-like_sf"/>
</dbReference>
<dbReference type="GO" id="GO:0001836">
    <property type="term" value="P:release of cytochrome c from mitochondria"/>
    <property type="evidence" value="ECO:0007669"/>
    <property type="project" value="TreeGrafter"/>
</dbReference>
<keyword evidence="5" id="KW-0053">Apoptosis</keyword>
<feature type="compositionally biased region" description="Low complexity" evidence="7">
    <location>
        <begin position="41"/>
        <end position="55"/>
    </location>
</feature>
<dbReference type="InterPro" id="IPR046371">
    <property type="entry name" value="Bcl-2_BH1-3"/>
</dbReference>
<dbReference type="GO" id="GO:0015267">
    <property type="term" value="F:channel activity"/>
    <property type="evidence" value="ECO:0007669"/>
    <property type="project" value="TreeGrafter"/>
</dbReference>
<reference evidence="9 10" key="1">
    <citation type="submission" date="2020-10" db="EMBL/GenBank/DDBJ databases">
        <title>Pygocentrus nattereri (red-bellied piranha) genome, fPygNat1, primary haplotype.</title>
        <authorList>
            <person name="Myers G."/>
            <person name="Meyer A."/>
            <person name="Karagic N."/>
            <person name="Pippel M."/>
            <person name="Winkler S."/>
            <person name="Tracey A."/>
            <person name="Wood J."/>
            <person name="Formenti G."/>
            <person name="Howe K."/>
            <person name="Fedrigo O."/>
            <person name="Jarvis E.D."/>
        </authorList>
    </citation>
    <scope>NUCLEOTIDE SEQUENCE [LARGE SCALE GENOMIC DNA]</scope>
</reference>
<dbReference type="PANTHER" id="PTHR11256">
    <property type="entry name" value="BCL-2 RELATED"/>
    <property type="match status" value="1"/>
</dbReference>
<reference evidence="9" key="2">
    <citation type="submission" date="2025-08" db="UniProtKB">
        <authorList>
            <consortium name="Ensembl"/>
        </authorList>
    </citation>
    <scope>IDENTIFICATION</scope>
</reference>
<dbReference type="GO" id="GO:0005634">
    <property type="term" value="C:nucleus"/>
    <property type="evidence" value="ECO:0007669"/>
    <property type="project" value="UniProtKB-SubCell"/>
</dbReference>
<dbReference type="InterPro" id="IPR002475">
    <property type="entry name" value="Bcl2-like"/>
</dbReference>
<name>A0AAR2K046_PYGNA</name>
<dbReference type="InterPro" id="IPR013281">
    <property type="entry name" value="Apop_reg_Mc1"/>
</dbReference>
<dbReference type="PANTHER" id="PTHR11256:SF46">
    <property type="entry name" value="INDUCED MYELOID LEUKEMIA CELL DIFFERENTIATION PROTEIN MCL-1"/>
    <property type="match status" value="1"/>
</dbReference>
<reference evidence="9" key="3">
    <citation type="submission" date="2025-09" db="UniProtKB">
        <authorList>
            <consortium name="Ensembl"/>
        </authorList>
    </citation>
    <scope>IDENTIFICATION</scope>
</reference>
<feature type="region of interest" description="Disordered" evidence="7">
    <location>
        <begin position="17"/>
        <end position="66"/>
    </location>
</feature>
<feature type="compositionally biased region" description="Basic and acidic residues" evidence="7">
    <location>
        <begin position="25"/>
        <end position="36"/>
    </location>
</feature>
<evidence type="ECO:0000259" key="8">
    <source>
        <dbReference type="SMART" id="SM00337"/>
    </source>
</evidence>